<reference evidence="2 3" key="1">
    <citation type="submission" date="2014-05" db="EMBL/GenBank/DDBJ databases">
        <authorList>
            <person name="Rizzardi K."/>
            <person name="Winiecka-Krusnell J."/>
            <person name="Ramliden M."/>
            <person name="Alm E."/>
            <person name="Andersson S."/>
            <person name="Byfors S."/>
        </authorList>
    </citation>
    <scope>NUCLEOTIDE SEQUENCE [LARGE SCALE GENOMIC DNA]</scope>
    <source>
        <strain evidence="2 3">LEGN</strain>
    </source>
</reference>
<evidence type="ECO:0000313" key="3">
    <source>
        <dbReference type="Proteomes" id="UP000054422"/>
    </source>
</evidence>
<proteinExistence type="predicted"/>
<evidence type="ECO:0000256" key="1">
    <source>
        <dbReference type="SAM" id="Phobius"/>
    </source>
</evidence>
<feature type="transmembrane region" description="Helical" evidence="1">
    <location>
        <begin position="36"/>
        <end position="56"/>
    </location>
</feature>
<protein>
    <submittedName>
        <fullName evidence="2">Uncharacterized protein</fullName>
    </submittedName>
</protein>
<evidence type="ECO:0000313" key="2">
    <source>
        <dbReference type="EMBL" id="KGP63832.1"/>
    </source>
</evidence>
<name>A0A0A2SSX3_9GAMM</name>
<keyword evidence="1" id="KW-1133">Transmembrane helix</keyword>
<dbReference type="Proteomes" id="UP000054422">
    <property type="component" value="Unassembled WGS sequence"/>
</dbReference>
<dbReference type="EMBL" id="JNCF01000009">
    <property type="protein sequence ID" value="KGP63832.1"/>
    <property type="molecule type" value="Genomic_DNA"/>
</dbReference>
<gene>
    <name evidence="2" type="ORF">EP47_12450</name>
</gene>
<feature type="transmembrane region" description="Helical" evidence="1">
    <location>
        <begin position="76"/>
        <end position="94"/>
    </location>
</feature>
<organism evidence="2 3">
    <name type="scientific">Legionella norrlandica</name>
    <dbReference type="NCBI Taxonomy" id="1498499"/>
    <lineage>
        <taxon>Bacteria</taxon>
        <taxon>Pseudomonadati</taxon>
        <taxon>Pseudomonadota</taxon>
        <taxon>Gammaproteobacteria</taxon>
        <taxon>Legionellales</taxon>
        <taxon>Legionellaceae</taxon>
        <taxon>Legionella</taxon>
    </lineage>
</organism>
<keyword evidence="3" id="KW-1185">Reference proteome</keyword>
<keyword evidence="1" id="KW-0812">Transmembrane</keyword>
<feature type="transmembrane region" description="Helical" evidence="1">
    <location>
        <begin position="12"/>
        <end position="29"/>
    </location>
</feature>
<sequence length="116" mass="13668">MRLSLRKQGIIIALFPIIIALGKLLMICIKKDPVGFILIYLFLIVPFYCIFLLVSFYSNLQYLYFEYYKYTQTYKFTIIVFSIIFLLLLILLSIKLKIMLLPYKLIGPHCYVPLAP</sequence>
<dbReference type="AlphaFoldDB" id="A0A0A2SSX3"/>
<comment type="caution">
    <text evidence="2">The sequence shown here is derived from an EMBL/GenBank/DDBJ whole genome shotgun (WGS) entry which is preliminary data.</text>
</comment>
<accession>A0A0A2SSX3</accession>
<keyword evidence="1" id="KW-0472">Membrane</keyword>